<sequence length="184" mass="19047">MTTDWTVRAIMRATLPVLFVLTLIEIGSGLVLNEFEAALLRYPTLLVLVPVVIGTAGNLGSILASRLSTALHLGTLSFGMDALLVGNALATVVLAFTVFPGVGIGAWTLTTLLGTAQLPVVTVLLVAVGSGGALAVITVLVTVAATYIAYRLQLDPDDVVIPVVTNVCDVLGVIVLFVVVQLIV</sequence>
<organism evidence="11 12">
    <name type="scientific">Halocatena salina</name>
    <dbReference type="NCBI Taxonomy" id="2934340"/>
    <lineage>
        <taxon>Archaea</taxon>
        <taxon>Methanobacteriati</taxon>
        <taxon>Methanobacteriota</taxon>
        <taxon>Stenosarchaea group</taxon>
        <taxon>Halobacteria</taxon>
        <taxon>Halobacteriales</taxon>
        <taxon>Natronomonadaceae</taxon>
        <taxon>Halocatena</taxon>
    </lineage>
</organism>
<dbReference type="InterPro" id="IPR006667">
    <property type="entry name" value="SLC41_membr_dom"/>
</dbReference>
<dbReference type="InterPro" id="IPR036739">
    <property type="entry name" value="SLC41_membr_dom_sf"/>
</dbReference>
<dbReference type="SUPFAM" id="SSF161093">
    <property type="entry name" value="MgtE membrane domain-like"/>
    <property type="match status" value="1"/>
</dbReference>
<evidence type="ECO:0000313" key="11">
    <source>
        <dbReference type="EMBL" id="UPM43045.1"/>
    </source>
</evidence>
<keyword evidence="6 9" id="KW-1133">Transmembrane helix</keyword>
<dbReference type="RefSeq" id="WP_247993715.1">
    <property type="nucleotide sequence ID" value="NZ_CP096019.1"/>
</dbReference>
<evidence type="ECO:0000256" key="3">
    <source>
        <dbReference type="ARBA" id="ARBA00022448"/>
    </source>
</evidence>
<comment type="subcellular location">
    <subcellularLocation>
        <location evidence="1">Membrane</location>
        <topology evidence="1">Multi-pass membrane protein</topology>
    </subcellularLocation>
</comment>
<dbReference type="PANTHER" id="PTHR16228:SF7">
    <property type="entry name" value="SLC41A_MGTE INTEGRAL MEMBRANE DOMAIN-CONTAINING PROTEIN"/>
    <property type="match status" value="1"/>
</dbReference>
<dbReference type="Gene3D" id="1.10.357.20">
    <property type="entry name" value="SLC41 divalent cation transporters, integral membrane domain"/>
    <property type="match status" value="1"/>
</dbReference>
<dbReference type="PANTHER" id="PTHR16228">
    <property type="entry name" value="DIVALENT CATION TRANSPORTER SOLUTE CARRIER FAMILY 41"/>
    <property type="match status" value="1"/>
</dbReference>
<dbReference type="EMBL" id="CP096019">
    <property type="protein sequence ID" value="UPM43045.1"/>
    <property type="molecule type" value="Genomic_DNA"/>
</dbReference>
<dbReference type="InterPro" id="IPR045349">
    <property type="entry name" value="SLC41A1-3"/>
</dbReference>
<keyword evidence="4 9" id="KW-0812">Transmembrane</keyword>
<feature type="transmembrane region" description="Helical" evidence="9">
    <location>
        <begin position="121"/>
        <end position="148"/>
    </location>
</feature>
<feature type="transmembrane region" description="Helical" evidence="9">
    <location>
        <begin position="13"/>
        <end position="32"/>
    </location>
</feature>
<reference evidence="11" key="1">
    <citation type="submission" date="2022-04" db="EMBL/GenBank/DDBJ databases">
        <title>Halocatena sp. nov., isolated from a salt lake.</title>
        <authorList>
            <person name="Cui H.-L."/>
        </authorList>
    </citation>
    <scope>NUCLEOTIDE SEQUENCE</scope>
    <source>
        <strain evidence="11">AD-1</strain>
    </source>
</reference>
<dbReference type="GeneID" id="71926583"/>
<evidence type="ECO:0000259" key="10">
    <source>
        <dbReference type="Pfam" id="PF01769"/>
    </source>
</evidence>
<evidence type="ECO:0000256" key="6">
    <source>
        <dbReference type="ARBA" id="ARBA00022989"/>
    </source>
</evidence>
<accession>A0A8U0A1M2</accession>
<gene>
    <name evidence="11" type="ORF">MW046_01010</name>
</gene>
<keyword evidence="12" id="KW-1185">Reference proteome</keyword>
<keyword evidence="8 9" id="KW-0472">Membrane</keyword>
<evidence type="ECO:0000256" key="4">
    <source>
        <dbReference type="ARBA" id="ARBA00022692"/>
    </source>
</evidence>
<keyword evidence="5" id="KW-0460">Magnesium</keyword>
<proteinExistence type="inferred from homology"/>
<evidence type="ECO:0000256" key="5">
    <source>
        <dbReference type="ARBA" id="ARBA00022842"/>
    </source>
</evidence>
<dbReference type="Proteomes" id="UP000831768">
    <property type="component" value="Chromosome"/>
</dbReference>
<evidence type="ECO:0000256" key="2">
    <source>
        <dbReference type="ARBA" id="ARBA00009749"/>
    </source>
</evidence>
<feature type="transmembrane region" description="Helical" evidence="9">
    <location>
        <begin position="160"/>
        <end position="183"/>
    </location>
</feature>
<keyword evidence="7" id="KW-0406">Ion transport</keyword>
<dbReference type="GO" id="GO:0008324">
    <property type="term" value="F:monoatomic cation transmembrane transporter activity"/>
    <property type="evidence" value="ECO:0007669"/>
    <property type="project" value="InterPro"/>
</dbReference>
<protein>
    <submittedName>
        <fullName evidence="11">Magnesium transporter</fullName>
    </submittedName>
</protein>
<dbReference type="GO" id="GO:0016020">
    <property type="term" value="C:membrane"/>
    <property type="evidence" value="ECO:0007669"/>
    <property type="project" value="UniProtKB-SubCell"/>
</dbReference>
<evidence type="ECO:0000256" key="7">
    <source>
        <dbReference type="ARBA" id="ARBA00023065"/>
    </source>
</evidence>
<feature type="transmembrane region" description="Helical" evidence="9">
    <location>
        <begin position="44"/>
        <end position="64"/>
    </location>
</feature>
<name>A0A8U0A1M2_9EURY</name>
<evidence type="ECO:0000313" key="12">
    <source>
        <dbReference type="Proteomes" id="UP000831768"/>
    </source>
</evidence>
<dbReference type="KEGG" id="haad:MW046_01010"/>
<evidence type="ECO:0000256" key="1">
    <source>
        <dbReference type="ARBA" id="ARBA00004141"/>
    </source>
</evidence>
<comment type="similarity">
    <text evidence="2">Belongs to the SLC41A transporter family.</text>
</comment>
<evidence type="ECO:0000256" key="9">
    <source>
        <dbReference type="SAM" id="Phobius"/>
    </source>
</evidence>
<keyword evidence="3" id="KW-0813">Transport</keyword>
<evidence type="ECO:0000256" key="8">
    <source>
        <dbReference type="ARBA" id="ARBA00023136"/>
    </source>
</evidence>
<feature type="transmembrane region" description="Helical" evidence="9">
    <location>
        <begin position="84"/>
        <end position="109"/>
    </location>
</feature>
<dbReference type="AlphaFoldDB" id="A0A8U0A1M2"/>
<feature type="domain" description="SLC41A/MgtE integral membrane" evidence="10">
    <location>
        <begin position="49"/>
        <end position="179"/>
    </location>
</feature>
<dbReference type="Pfam" id="PF01769">
    <property type="entry name" value="MgtE"/>
    <property type="match status" value="1"/>
</dbReference>